<feature type="transmembrane region" description="Helical" evidence="2">
    <location>
        <begin position="48"/>
        <end position="69"/>
    </location>
</feature>
<name>A0ABN5LNL1_9STRE</name>
<reference evidence="3 4" key="1">
    <citation type="submission" date="2018-05" db="EMBL/GenBank/DDBJ databases">
        <title>Complete genome sequences of Streptococcus sobrinus.</title>
        <authorList>
            <person name="Sales M."/>
            <person name="Jensen P.A."/>
        </authorList>
    </citation>
    <scope>NUCLEOTIDE SEQUENCE [LARGE SCALE GENOMIC DNA]</scope>
    <source>
        <strain evidence="3 4">SL1</strain>
    </source>
</reference>
<dbReference type="EMBL" id="CP029490">
    <property type="protein sequence ID" value="AWN21027.1"/>
    <property type="molecule type" value="Genomic_DNA"/>
</dbReference>
<evidence type="ECO:0000256" key="2">
    <source>
        <dbReference type="SAM" id="Phobius"/>
    </source>
</evidence>
<keyword evidence="2" id="KW-0472">Membrane</keyword>
<dbReference type="GeneID" id="93924168"/>
<sequence length="72" mass="7830">MAEDNEFESAFSTDQESESPIFSGRSPKSPGSPKGLQKLDAKGFRKRLLLAFIEVVIITVLIALVALIATHL</sequence>
<dbReference type="RefSeq" id="WP_002963169.1">
    <property type="nucleotide sequence ID" value="NZ_CP029490.1"/>
</dbReference>
<dbReference type="Proteomes" id="UP000245369">
    <property type="component" value="Chromosome"/>
</dbReference>
<feature type="compositionally biased region" description="Polar residues" evidence="1">
    <location>
        <begin position="10"/>
        <end position="20"/>
    </location>
</feature>
<evidence type="ECO:0000256" key="1">
    <source>
        <dbReference type="SAM" id="MobiDB-lite"/>
    </source>
</evidence>
<keyword evidence="2" id="KW-0812">Transmembrane</keyword>
<keyword evidence="4" id="KW-1185">Reference proteome</keyword>
<feature type="region of interest" description="Disordered" evidence="1">
    <location>
        <begin position="1"/>
        <end position="37"/>
    </location>
</feature>
<gene>
    <name evidence="3" type="ORF">DK182_06535</name>
</gene>
<accession>A0ABN5LNL1</accession>
<evidence type="ECO:0000313" key="4">
    <source>
        <dbReference type="Proteomes" id="UP000245369"/>
    </source>
</evidence>
<keyword evidence="2" id="KW-1133">Transmembrane helix</keyword>
<feature type="compositionally biased region" description="Low complexity" evidence="1">
    <location>
        <begin position="23"/>
        <end position="35"/>
    </location>
</feature>
<protein>
    <submittedName>
        <fullName evidence="3">Uncharacterized protein</fullName>
    </submittedName>
</protein>
<evidence type="ECO:0000313" key="3">
    <source>
        <dbReference type="EMBL" id="AWN21027.1"/>
    </source>
</evidence>
<organism evidence="3 4">
    <name type="scientific">Streptococcus sobrinus</name>
    <dbReference type="NCBI Taxonomy" id="1310"/>
    <lineage>
        <taxon>Bacteria</taxon>
        <taxon>Bacillati</taxon>
        <taxon>Bacillota</taxon>
        <taxon>Bacilli</taxon>
        <taxon>Lactobacillales</taxon>
        <taxon>Streptococcaceae</taxon>
        <taxon>Streptococcus</taxon>
    </lineage>
</organism>
<proteinExistence type="predicted"/>